<sequence length="1419" mass="156018">MIRISNAIDVGGIRATITADVSGYNQAVDKAKTKAKELGEAGKQASSSFSALNSRMAELGASSTQIDKINERLKKANPQILERQLAAVREELTKLGASSSEINKITNELEKNAKAAGGASSEIHQLGIVYAGLAVAMGAVITKAVETSATFEQSMAKVKAITGATADEFERLRNQSVELGAATIFTASQAADAQSYLAMAGFKTNEIIAAMPGVLALAAAGQMDLARTSDIASNILTGFQLEASESMRVVDVMAKTMTNSNTNIEQLGYAMKYVAPVAASLGISIESTAAAIGKLSDAGIQGEMAGTQLRAILLRLVRPVGEAAEVMDKLKINIKDASGGILPLTQIVGQLESAFGKLTQAQQAEAASLIAGTEAASGFLTLIKTGSATLGSFTEELENSGGTAQRIADTQMDTLKGSIEEMKSALESVGIAVGGAFAPAVRAVVDMLAKMFLGFTELSPALQAAIVAFPVAAAGVLGLVAAIGALNIALSALNVSFPILGAIAATIGLVTAGVAALFASYGEAEESTRKFEQAQRALNEELEKSPLNRTVAEVQELQSKTEELNGILEERAELQRKINEIESQQGDNLDQWQTYDELSDKLTEIDEKLHGLGYENVEDATQKFGEMKQAVQDSIPALMEMKRAELEDAAVKQDKITQMEQLSARYKELAAQQSLDESQKQELIRVTDALKKQYPDLHKVLDEEGRLRVENIGHIDNQISAERQYVDNLVQQNIQIVGVWETQARAQKESIDAQIANLESLLRAMSAISGAKSDFDLGDGGFFKDNFDTGLKEKTEKDLADAKQDSYKSQETINDLGRLREDLKGGDLSAFKGGVSGGGIDLTSDKKKGKGKKGKKKKEKSAAELAREARKKAYDADIASTRFKSDMYEWDSDRQIKEYEKVQAKHKQHLKETVEDNRTMLLQLKRLREDSAKSRYDFSAEWIGKEERRMQDSYRSEVDIEKMKIDSWTRLRDRYKKDSDEYKKADEQVYQAKKKLVQAQFDFSSDWIAKESRRMEMAGKSDAEIERFKLDSWTRVRDRYAKDSEFYKKADEQVYQAKKKLIAENEKALKDTQKQADEMYKKQKSAIEDAKKADLKAIEERKKAALGDYDARIKAIDALIAKEAEFNADADYETKLAEKRARLALLESAVGPDGIKEREDIAKEIERMQLEHDRELRKRELESQKQSIQDEKSEREKAFEKEKSDTEAKYDALKTAFEDFGGDVKSIESAISEFRVKSNEETNAQILSDLDTFVSQYNAKMSQIQSMSAHSSELEEYNANKDAWSSAKARGDSAEMARLNARNEEIRKKYGIGKDSGKLPSFDVGGVVPGPVGHPMFAVVHGGEAFFNQRQLSRLFAMLDAPVSAMRYDRPTAFAQSIVNHIDMSVNDAVFEDGADVQTLYSERERTARRLQTMGVKTV</sequence>
<feature type="transmembrane region" description="Helical" evidence="4">
    <location>
        <begin position="497"/>
        <end position="521"/>
    </location>
</feature>
<feature type="domain" description="Phage tail tape measure protein" evidence="5">
    <location>
        <begin position="174"/>
        <end position="372"/>
    </location>
</feature>
<dbReference type="NCBIfam" id="TIGR01760">
    <property type="entry name" value="tape_meas_TP901"/>
    <property type="match status" value="1"/>
</dbReference>
<dbReference type="EMBL" id="JAMDNP010000011">
    <property type="protein sequence ID" value="MCY9760429.1"/>
    <property type="molecule type" value="Genomic_DNA"/>
</dbReference>
<feature type="region of interest" description="Disordered" evidence="3">
    <location>
        <begin position="842"/>
        <end position="863"/>
    </location>
</feature>
<evidence type="ECO:0000313" key="6">
    <source>
        <dbReference type="EMBL" id="MCY9760429.1"/>
    </source>
</evidence>
<dbReference type="Proteomes" id="UP001527181">
    <property type="component" value="Unassembled WGS sequence"/>
</dbReference>
<reference evidence="6 7" key="1">
    <citation type="submission" date="2022-05" db="EMBL/GenBank/DDBJ databases">
        <title>Genome Sequencing of Bee-Associated Microbes.</title>
        <authorList>
            <person name="Dunlap C."/>
        </authorList>
    </citation>
    <scope>NUCLEOTIDE SEQUENCE [LARGE SCALE GENOMIC DNA]</scope>
    <source>
        <strain evidence="6 7">NRRL B-04010</strain>
    </source>
</reference>
<evidence type="ECO:0000313" key="7">
    <source>
        <dbReference type="Proteomes" id="UP001527181"/>
    </source>
</evidence>
<keyword evidence="4" id="KW-0812">Transmembrane</keyword>
<comment type="caution">
    <text evidence="6">The sequence shown here is derived from an EMBL/GenBank/DDBJ whole genome shotgun (WGS) entry which is preliminary data.</text>
</comment>
<evidence type="ECO:0000256" key="4">
    <source>
        <dbReference type="SAM" id="Phobius"/>
    </source>
</evidence>
<dbReference type="InterPro" id="IPR010090">
    <property type="entry name" value="Phage_tape_meas"/>
</dbReference>
<evidence type="ECO:0000256" key="3">
    <source>
        <dbReference type="SAM" id="MobiDB-lite"/>
    </source>
</evidence>
<keyword evidence="2" id="KW-0175">Coiled coil</keyword>
<evidence type="ECO:0000256" key="2">
    <source>
        <dbReference type="SAM" id="Coils"/>
    </source>
</evidence>
<feature type="region of interest" description="Disordered" evidence="3">
    <location>
        <begin position="1179"/>
        <end position="1203"/>
    </location>
</feature>
<keyword evidence="4" id="KW-1133">Transmembrane helix</keyword>
<dbReference type="Pfam" id="PF10145">
    <property type="entry name" value="PhageMin_Tail"/>
    <property type="match status" value="1"/>
</dbReference>
<feature type="compositionally biased region" description="Basic residues" evidence="3">
    <location>
        <begin position="847"/>
        <end position="859"/>
    </location>
</feature>
<keyword evidence="4" id="KW-0472">Membrane</keyword>
<protein>
    <submittedName>
        <fullName evidence="6">Phage tail tape measure protein</fullName>
    </submittedName>
</protein>
<accession>A0ABT4GUR0</accession>
<feature type="transmembrane region" description="Helical" evidence="4">
    <location>
        <begin position="465"/>
        <end position="490"/>
    </location>
</feature>
<dbReference type="PANTHER" id="PTHR37813">
    <property type="entry name" value="FELS-2 PROPHAGE PROTEIN"/>
    <property type="match status" value="1"/>
</dbReference>
<gene>
    <name evidence="6" type="ORF">M5X12_07540</name>
</gene>
<keyword evidence="1" id="KW-1188">Viral release from host cell</keyword>
<organism evidence="6 7">
    <name type="scientific">Paenibacillus alvei</name>
    <name type="common">Bacillus alvei</name>
    <dbReference type="NCBI Taxonomy" id="44250"/>
    <lineage>
        <taxon>Bacteria</taxon>
        <taxon>Bacillati</taxon>
        <taxon>Bacillota</taxon>
        <taxon>Bacilli</taxon>
        <taxon>Bacillales</taxon>
        <taxon>Paenibacillaceae</taxon>
        <taxon>Paenibacillus</taxon>
    </lineage>
</organism>
<feature type="coiled-coil region" evidence="2">
    <location>
        <begin position="524"/>
        <end position="587"/>
    </location>
</feature>
<proteinExistence type="predicted"/>
<evidence type="ECO:0000256" key="1">
    <source>
        <dbReference type="ARBA" id="ARBA00022612"/>
    </source>
</evidence>
<feature type="coiled-coil region" evidence="2">
    <location>
        <begin position="1055"/>
        <end position="1082"/>
    </location>
</feature>
<keyword evidence="7" id="KW-1185">Reference proteome</keyword>
<evidence type="ECO:0000259" key="5">
    <source>
        <dbReference type="Pfam" id="PF10145"/>
    </source>
</evidence>
<name>A0ABT4GUR0_PAEAL</name>
<dbReference type="RefSeq" id="WP_268599606.1">
    <property type="nucleotide sequence ID" value="NZ_JAMDNP010000011.1"/>
</dbReference>
<dbReference type="PANTHER" id="PTHR37813:SF1">
    <property type="entry name" value="FELS-2 PROPHAGE PROTEIN"/>
    <property type="match status" value="1"/>
</dbReference>